<comment type="caution">
    <text evidence="6">The sequence shown here is derived from an EMBL/GenBank/DDBJ whole genome shotgun (WGS) entry which is preliminary data.</text>
</comment>
<evidence type="ECO:0000256" key="1">
    <source>
        <dbReference type="ARBA" id="ARBA00009995"/>
    </source>
</evidence>
<dbReference type="Pfam" id="PF00201">
    <property type="entry name" value="UDPGT"/>
    <property type="match status" value="1"/>
</dbReference>
<reference evidence="6 7" key="1">
    <citation type="submission" date="2024-02" db="EMBL/GenBank/DDBJ databases">
        <authorList>
            <person name="Vignale AGUSTIN F."/>
            <person name="Sosa J E."/>
            <person name="Modenutti C."/>
        </authorList>
    </citation>
    <scope>NUCLEOTIDE SEQUENCE [LARGE SCALE GENOMIC DNA]</scope>
</reference>
<evidence type="ECO:0000256" key="4">
    <source>
        <dbReference type="RuleBase" id="RU003718"/>
    </source>
</evidence>
<dbReference type="GO" id="GO:0016757">
    <property type="term" value="F:glycosyltransferase activity"/>
    <property type="evidence" value="ECO:0007669"/>
    <property type="project" value="UniProtKB-KW"/>
</dbReference>
<dbReference type="PROSITE" id="PS00375">
    <property type="entry name" value="UDPGT"/>
    <property type="match status" value="1"/>
</dbReference>
<feature type="compositionally biased region" description="Basic and acidic residues" evidence="5">
    <location>
        <begin position="212"/>
        <end position="222"/>
    </location>
</feature>
<evidence type="ECO:0000256" key="3">
    <source>
        <dbReference type="ARBA" id="ARBA00022679"/>
    </source>
</evidence>
<dbReference type="PANTHER" id="PTHR11926">
    <property type="entry name" value="GLUCOSYL/GLUCURONOSYL TRANSFERASES"/>
    <property type="match status" value="1"/>
</dbReference>
<dbReference type="Gene3D" id="3.40.50.2000">
    <property type="entry name" value="Glycogen Phosphorylase B"/>
    <property type="match status" value="1"/>
</dbReference>
<proteinExistence type="inferred from homology"/>
<keyword evidence="7" id="KW-1185">Reference proteome</keyword>
<evidence type="ECO:0000313" key="6">
    <source>
        <dbReference type="EMBL" id="CAK9133720.1"/>
    </source>
</evidence>
<comment type="similarity">
    <text evidence="1 4">Belongs to the UDP-glycosyltransferase family.</text>
</comment>
<dbReference type="SUPFAM" id="SSF53756">
    <property type="entry name" value="UDP-Glycosyltransferase/glycogen phosphorylase"/>
    <property type="match status" value="1"/>
</dbReference>
<gene>
    <name evidence="6" type="ORF">ILEXP_LOCUS636</name>
</gene>
<sequence length="267" mass="29495">MIVPWCSQLEVLSHPSLGCFVTHCGWNSTLESLVTGVPVVAFPHWSDQTTNARMIEDVWKTGVRVKPNGEGTVEDNKLKQCIEMVMGGGERGKEMRNPTKVCAKNAIASVVRKGNKVDVPGANNDTVNNHTHGVASAPWATPSTVGDVGLPEIPKREEPKGESLKREAPKREACRRKVPKRETSKGEVHKREASKRVAPMREAPRRVVPKGETPRRATSKREAPKKKVPKREAPRMEVPKREEHKVEVPKAEASKRQAPKGEVAIVT</sequence>
<feature type="region of interest" description="Disordered" evidence="5">
    <location>
        <begin position="117"/>
        <end position="267"/>
    </location>
</feature>
<name>A0ABC8QMI5_9AQUA</name>
<dbReference type="EMBL" id="CAUOFW020000126">
    <property type="protein sequence ID" value="CAK9133720.1"/>
    <property type="molecule type" value="Genomic_DNA"/>
</dbReference>
<protein>
    <submittedName>
        <fullName evidence="6">Uncharacterized protein</fullName>
    </submittedName>
</protein>
<evidence type="ECO:0000256" key="5">
    <source>
        <dbReference type="SAM" id="MobiDB-lite"/>
    </source>
</evidence>
<accession>A0ABC8QMI5</accession>
<organism evidence="6 7">
    <name type="scientific">Ilex paraguariensis</name>
    <name type="common">yerba mate</name>
    <dbReference type="NCBI Taxonomy" id="185542"/>
    <lineage>
        <taxon>Eukaryota</taxon>
        <taxon>Viridiplantae</taxon>
        <taxon>Streptophyta</taxon>
        <taxon>Embryophyta</taxon>
        <taxon>Tracheophyta</taxon>
        <taxon>Spermatophyta</taxon>
        <taxon>Magnoliopsida</taxon>
        <taxon>eudicotyledons</taxon>
        <taxon>Gunneridae</taxon>
        <taxon>Pentapetalae</taxon>
        <taxon>asterids</taxon>
        <taxon>campanulids</taxon>
        <taxon>Aquifoliales</taxon>
        <taxon>Aquifoliaceae</taxon>
        <taxon>Ilex</taxon>
    </lineage>
</organism>
<evidence type="ECO:0000313" key="7">
    <source>
        <dbReference type="Proteomes" id="UP001642360"/>
    </source>
</evidence>
<keyword evidence="2 4" id="KW-0328">Glycosyltransferase</keyword>
<dbReference type="InterPro" id="IPR002213">
    <property type="entry name" value="UDP_glucos_trans"/>
</dbReference>
<dbReference type="CDD" id="cd03784">
    <property type="entry name" value="GT1_Gtf-like"/>
    <property type="match status" value="1"/>
</dbReference>
<feature type="compositionally biased region" description="Basic and acidic residues" evidence="5">
    <location>
        <begin position="153"/>
        <end position="172"/>
    </location>
</feature>
<dbReference type="PANTHER" id="PTHR11926:SF870">
    <property type="entry name" value="UDP-GLYCOSYLTRANSFERASE 75B1"/>
    <property type="match status" value="1"/>
</dbReference>
<evidence type="ECO:0000256" key="2">
    <source>
        <dbReference type="ARBA" id="ARBA00022676"/>
    </source>
</evidence>
<dbReference type="InterPro" id="IPR035595">
    <property type="entry name" value="UDP_glycos_trans_CS"/>
</dbReference>
<keyword evidence="3 4" id="KW-0808">Transferase</keyword>
<feature type="compositionally biased region" description="Basic and acidic residues" evidence="5">
    <location>
        <begin position="230"/>
        <end position="255"/>
    </location>
</feature>
<dbReference type="Proteomes" id="UP001642360">
    <property type="component" value="Unassembled WGS sequence"/>
</dbReference>
<feature type="compositionally biased region" description="Basic and acidic residues" evidence="5">
    <location>
        <begin position="180"/>
        <end position="195"/>
    </location>
</feature>
<dbReference type="AlphaFoldDB" id="A0ABC8QMI5"/>